<gene>
    <name evidence="1" type="ORF">E2C01_058437</name>
</gene>
<accession>A0A5B7H366</accession>
<comment type="caution">
    <text evidence="1">The sequence shown here is derived from an EMBL/GenBank/DDBJ whole genome shotgun (WGS) entry which is preliminary data.</text>
</comment>
<name>A0A5B7H366_PORTR</name>
<evidence type="ECO:0000313" key="1">
    <source>
        <dbReference type="EMBL" id="MPC64326.1"/>
    </source>
</evidence>
<dbReference type="Proteomes" id="UP000324222">
    <property type="component" value="Unassembled WGS sequence"/>
</dbReference>
<proteinExistence type="predicted"/>
<dbReference type="AlphaFoldDB" id="A0A5B7H366"/>
<dbReference type="EMBL" id="VSRR010021925">
    <property type="protein sequence ID" value="MPC64326.1"/>
    <property type="molecule type" value="Genomic_DNA"/>
</dbReference>
<organism evidence="1 2">
    <name type="scientific">Portunus trituberculatus</name>
    <name type="common">Swimming crab</name>
    <name type="synonym">Neptunus trituberculatus</name>
    <dbReference type="NCBI Taxonomy" id="210409"/>
    <lineage>
        <taxon>Eukaryota</taxon>
        <taxon>Metazoa</taxon>
        <taxon>Ecdysozoa</taxon>
        <taxon>Arthropoda</taxon>
        <taxon>Crustacea</taxon>
        <taxon>Multicrustacea</taxon>
        <taxon>Malacostraca</taxon>
        <taxon>Eumalacostraca</taxon>
        <taxon>Eucarida</taxon>
        <taxon>Decapoda</taxon>
        <taxon>Pleocyemata</taxon>
        <taxon>Brachyura</taxon>
        <taxon>Eubrachyura</taxon>
        <taxon>Portunoidea</taxon>
        <taxon>Portunidae</taxon>
        <taxon>Portuninae</taxon>
        <taxon>Portunus</taxon>
    </lineage>
</organism>
<protein>
    <submittedName>
        <fullName evidence="1">Uncharacterized protein</fullName>
    </submittedName>
</protein>
<evidence type="ECO:0000313" key="2">
    <source>
        <dbReference type="Proteomes" id="UP000324222"/>
    </source>
</evidence>
<keyword evidence="2" id="KW-1185">Reference proteome</keyword>
<reference evidence="1 2" key="1">
    <citation type="submission" date="2019-05" db="EMBL/GenBank/DDBJ databases">
        <title>Another draft genome of Portunus trituberculatus and its Hox gene families provides insights of decapod evolution.</title>
        <authorList>
            <person name="Jeong J.-H."/>
            <person name="Song I."/>
            <person name="Kim S."/>
            <person name="Choi T."/>
            <person name="Kim D."/>
            <person name="Ryu S."/>
            <person name="Kim W."/>
        </authorList>
    </citation>
    <scope>NUCLEOTIDE SEQUENCE [LARGE SCALE GENOMIC DNA]</scope>
    <source>
        <tissue evidence="1">Muscle</tissue>
    </source>
</reference>
<sequence length="61" mass="7207">MLLKVVRSLIFRQNKKVVKSEKLVRNKNHHTLQPVQVVTLAVTKGWHHRRSKARKQEEPTV</sequence>